<dbReference type="PROSITE" id="PS51257">
    <property type="entry name" value="PROKAR_LIPOPROTEIN"/>
    <property type="match status" value="1"/>
</dbReference>
<evidence type="ECO:0000256" key="4">
    <source>
        <dbReference type="ARBA" id="ARBA00023136"/>
    </source>
</evidence>
<accession>A0A149PCJ8</accession>
<keyword evidence="8" id="KW-1185">Reference proteome</keyword>
<feature type="chain" id="PRO_5007550990" evidence="6">
    <location>
        <begin position="43"/>
        <end position="299"/>
    </location>
</feature>
<evidence type="ECO:0000256" key="6">
    <source>
        <dbReference type="SAM" id="SignalP"/>
    </source>
</evidence>
<evidence type="ECO:0000313" key="8">
    <source>
        <dbReference type="Proteomes" id="UP000075613"/>
    </source>
</evidence>
<dbReference type="PANTHER" id="PTHR38776">
    <property type="entry name" value="MLTA-INTERACTING PROTEIN-RELATED"/>
    <property type="match status" value="1"/>
</dbReference>
<gene>
    <name evidence="7" type="ORF">CI15_32375</name>
</gene>
<evidence type="ECO:0000256" key="5">
    <source>
        <dbReference type="ARBA" id="ARBA00023237"/>
    </source>
</evidence>
<keyword evidence="5" id="KW-0998">Cell outer membrane</keyword>
<dbReference type="Proteomes" id="UP000075613">
    <property type="component" value="Unassembled WGS sequence"/>
</dbReference>
<dbReference type="OrthoDB" id="8956925at2"/>
<dbReference type="STRING" id="1399968.CI15_32375"/>
<feature type="signal peptide" evidence="6">
    <location>
        <begin position="1"/>
        <end position="42"/>
    </location>
</feature>
<name>A0A149PCJ8_9BURK</name>
<evidence type="ECO:0000313" key="7">
    <source>
        <dbReference type="EMBL" id="KXU82765.1"/>
    </source>
</evidence>
<comment type="caution">
    <text evidence="7">The sequence shown here is derived from an EMBL/GenBank/DDBJ whole genome shotgun (WGS) entry which is preliminary data.</text>
</comment>
<organism evidence="7 8">
    <name type="scientific">Paraburkholderia monticola</name>
    <dbReference type="NCBI Taxonomy" id="1399968"/>
    <lineage>
        <taxon>Bacteria</taxon>
        <taxon>Pseudomonadati</taxon>
        <taxon>Pseudomonadota</taxon>
        <taxon>Betaproteobacteria</taxon>
        <taxon>Burkholderiales</taxon>
        <taxon>Burkholderiaceae</taxon>
        <taxon>Paraburkholderia</taxon>
    </lineage>
</organism>
<evidence type="ECO:0000256" key="2">
    <source>
        <dbReference type="ARBA" id="ARBA00005722"/>
    </source>
</evidence>
<proteinExistence type="inferred from homology"/>
<dbReference type="EMBL" id="LRBG01000039">
    <property type="protein sequence ID" value="KXU82765.1"/>
    <property type="molecule type" value="Genomic_DNA"/>
</dbReference>
<comment type="similarity">
    <text evidence="2">Belongs to the MipA/OmpV family.</text>
</comment>
<evidence type="ECO:0000256" key="3">
    <source>
        <dbReference type="ARBA" id="ARBA00022729"/>
    </source>
</evidence>
<sequence length="299" mass="32667">MLNSRRKKRGATSRHKRTGIAASSLVAATLGAMACVPGGAFAQTPSPLGEWQYSAGIPLQKMFQQNIPDWQLRLGVATSFQPRFEGSDRYHVVAGPSIDVRYKDLFFLSSGEGFGVNFAQGENWRMSLAAVYDLGRRGQDDPQELNGLGNINFAPGLKLAGEYVVSKNFPLVLRADIRRYFGGSNGWIGDLGAYMPMPGSSQKFFWFAGPNVVMADSNYMNSWFGVNQEQAAHSQYPQYHASAGFKSVGFGVSAIWLFSKHWFATADGAFEQLVGSAGNSPITRSRATGVADVSINYRF</sequence>
<reference evidence="7 8" key="1">
    <citation type="journal article" date="2015" name="Int. J. Syst. Evol. Microbiol.">
        <title>Burkholderia monticola sp. nov., isolated from mountain soil.</title>
        <authorList>
            <person name="Baek I."/>
            <person name="Seo B."/>
            <person name="Lee I."/>
            <person name="Yi H."/>
            <person name="Chun J."/>
        </authorList>
    </citation>
    <scope>NUCLEOTIDE SEQUENCE [LARGE SCALE GENOMIC DNA]</scope>
    <source>
        <strain evidence="7 8">JC2948</strain>
    </source>
</reference>
<comment type="subcellular location">
    <subcellularLocation>
        <location evidence="1">Cell outer membrane</location>
    </subcellularLocation>
</comment>
<dbReference type="AlphaFoldDB" id="A0A149PCJ8"/>
<dbReference type="Pfam" id="PF06629">
    <property type="entry name" value="MipA"/>
    <property type="match status" value="1"/>
</dbReference>
<dbReference type="InterPro" id="IPR010583">
    <property type="entry name" value="MipA"/>
</dbReference>
<dbReference type="GO" id="GO:0009279">
    <property type="term" value="C:cell outer membrane"/>
    <property type="evidence" value="ECO:0007669"/>
    <property type="project" value="UniProtKB-SubCell"/>
</dbReference>
<evidence type="ECO:0000256" key="1">
    <source>
        <dbReference type="ARBA" id="ARBA00004442"/>
    </source>
</evidence>
<protein>
    <submittedName>
        <fullName evidence="7">Structural protein MipA</fullName>
    </submittedName>
</protein>
<dbReference type="RefSeq" id="WP_062138356.1">
    <property type="nucleotide sequence ID" value="NZ_LRBG01000039.1"/>
</dbReference>
<keyword evidence="4" id="KW-0472">Membrane</keyword>
<dbReference type="PANTHER" id="PTHR38776:SF1">
    <property type="entry name" value="MLTA-INTERACTING PROTEIN-RELATED"/>
    <property type="match status" value="1"/>
</dbReference>
<keyword evidence="3 6" id="KW-0732">Signal</keyword>